<feature type="domain" description="Protein kinase" evidence="1">
    <location>
        <begin position="26"/>
        <end position="289"/>
    </location>
</feature>
<proteinExistence type="predicted"/>
<dbReference type="PANTHER" id="PTHR44329">
    <property type="entry name" value="SERINE/THREONINE-PROTEIN KINASE TNNI3K-RELATED"/>
    <property type="match status" value="1"/>
</dbReference>
<dbReference type="PROSITE" id="PS50011">
    <property type="entry name" value="PROTEIN_KINASE_DOM"/>
    <property type="match status" value="1"/>
</dbReference>
<dbReference type="Proteomes" id="UP000663861">
    <property type="component" value="Unassembled WGS sequence"/>
</dbReference>
<dbReference type="SMART" id="SM00220">
    <property type="entry name" value="S_TKc"/>
    <property type="match status" value="1"/>
</dbReference>
<protein>
    <recommendedName>
        <fullName evidence="1">Protein kinase domain-containing protein</fullName>
    </recommendedName>
</protein>
<gene>
    <name evidence="2" type="ORF">RDB_LOCUS38</name>
</gene>
<dbReference type="GO" id="GO:0005524">
    <property type="term" value="F:ATP binding"/>
    <property type="evidence" value="ECO:0007669"/>
    <property type="project" value="InterPro"/>
</dbReference>
<reference evidence="2" key="1">
    <citation type="submission" date="2021-01" db="EMBL/GenBank/DDBJ databases">
        <authorList>
            <person name="Kaushik A."/>
        </authorList>
    </citation>
    <scope>NUCLEOTIDE SEQUENCE</scope>
    <source>
        <strain evidence="2">AG4-RS23</strain>
    </source>
</reference>
<dbReference type="AlphaFoldDB" id="A0A8H2WW09"/>
<dbReference type="InterPro" id="IPR051681">
    <property type="entry name" value="Ser/Thr_Kinases-Pseudokinases"/>
</dbReference>
<dbReference type="Gene3D" id="1.10.510.10">
    <property type="entry name" value="Transferase(Phosphotransferase) domain 1"/>
    <property type="match status" value="1"/>
</dbReference>
<accession>A0A8H2WW09</accession>
<dbReference type="PIRSF" id="PIRSF000654">
    <property type="entry name" value="Integrin-linked_kinase"/>
    <property type="match status" value="1"/>
</dbReference>
<organism evidence="2 3">
    <name type="scientific">Rhizoctonia solani</name>
    <dbReference type="NCBI Taxonomy" id="456999"/>
    <lineage>
        <taxon>Eukaryota</taxon>
        <taxon>Fungi</taxon>
        <taxon>Dikarya</taxon>
        <taxon>Basidiomycota</taxon>
        <taxon>Agaricomycotina</taxon>
        <taxon>Agaricomycetes</taxon>
        <taxon>Cantharellales</taxon>
        <taxon>Ceratobasidiaceae</taxon>
        <taxon>Rhizoctonia</taxon>
    </lineage>
</organism>
<evidence type="ECO:0000313" key="3">
    <source>
        <dbReference type="Proteomes" id="UP000663861"/>
    </source>
</evidence>
<dbReference type="PROSITE" id="PS00108">
    <property type="entry name" value="PROTEIN_KINASE_ST"/>
    <property type="match status" value="1"/>
</dbReference>
<dbReference type="Pfam" id="PF00069">
    <property type="entry name" value="Pkinase"/>
    <property type="match status" value="1"/>
</dbReference>
<dbReference type="SUPFAM" id="SSF56112">
    <property type="entry name" value="Protein kinase-like (PK-like)"/>
    <property type="match status" value="1"/>
</dbReference>
<dbReference type="GO" id="GO:0004674">
    <property type="term" value="F:protein serine/threonine kinase activity"/>
    <property type="evidence" value="ECO:0007669"/>
    <property type="project" value="TreeGrafter"/>
</dbReference>
<dbReference type="EMBL" id="CAJMWY010000002">
    <property type="protein sequence ID" value="CAE6408933.1"/>
    <property type="molecule type" value="Genomic_DNA"/>
</dbReference>
<comment type="caution">
    <text evidence="2">The sequence shown here is derived from an EMBL/GenBank/DDBJ whole genome shotgun (WGS) entry which is preliminary data.</text>
</comment>
<sequence length="305" mass="34192">MTCDEIVSILENHGCANLTSALDEATCSQHPIVNGGSGDVFYGRLLNGTQVAIKIIRSSHDPSEKVRVFHKRVAKEIHTWSKCRHRNVAELMGSAVFRDCLAMVSRWENNGNMPHYLSRHPNADRCKMSVSICAGLVYLHSKNIIHGDLKGANVLISRNGTPMLTDFGNASLLDATLLFTATRTGLGFSLRWAPPEILEEANPHTTASDVYSLGMEAHTSEIPFSNRPDQSLLVYIVIRKMLPDRPEKAIPTRSQYGDHLWATLRKCWSYNPKNRPSAETVLERITPITAKTLKEFKDRSDRRKN</sequence>
<evidence type="ECO:0000259" key="1">
    <source>
        <dbReference type="PROSITE" id="PS50011"/>
    </source>
</evidence>
<dbReference type="InterPro" id="IPR011009">
    <property type="entry name" value="Kinase-like_dom_sf"/>
</dbReference>
<name>A0A8H2WW09_9AGAM</name>
<dbReference type="InterPro" id="IPR008271">
    <property type="entry name" value="Ser/Thr_kinase_AS"/>
</dbReference>
<dbReference type="InterPro" id="IPR000719">
    <property type="entry name" value="Prot_kinase_dom"/>
</dbReference>
<evidence type="ECO:0000313" key="2">
    <source>
        <dbReference type="EMBL" id="CAE6408933.1"/>
    </source>
</evidence>